<feature type="coiled-coil region" evidence="3">
    <location>
        <begin position="321"/>
        <end position="377"/>
    </location>
</feature>
<dbReference type="SMART" id="SM00910">
    <property type="entry name" value="HIRAN"/>
    <property type="match status" value="1"/>
</dbReference>
<dbReference type="GO" id="GO:0008270">
    <property type="term" value="F:zinc ion binding"/>
    <property type="evidence" value="ECO:0007669"/>
    <property type="project" value="InterPro"/>
</dbReference>
<accession>A0A6G1ZG33</accession>
<comment type="caution">
    <text evidence="5">The sequence shown here is derived from an EMBL/GenBank/DDBJ whole genome shotgun (WGS) entry which is preliminary data.</text>
</comment>
<keyword evidence="1" id="KW-0479">Metal-binding</keyword>
<sequence>MNVLVIIIVVVTVFVVIRAYALRNDEQRKQVRSEIADRIEERDNLNVEVQPKEEISTCNSLFNRSSSLEEYNFINELGGSIEVEIKGLSYRMLQERQRAKLLRSGENLMLKREYNNPVDKHAVAIYSNDNYQLGYIPANLAEGVSNLLEKKYDLECMVSSKTNHELPYVHIQLSYTSDKRIKINEIFNEKWKKLDLKETFRRRLGNAWSKQLNDSYLDTISIYGEYVNVELFLVKEVVRTKANEEKELQYYYNNNISYENIEMAKEYENCRMYDEAIQLYKTNISLKESLSKSALRLSVLYNKRHQYDESINVLQETISLLDIIREQYDNTEKLKDRLDRLKNKEHIKVNEHVKYKVERLKENIKRTERAIVSLEEKGKDSLAEKARLRLQQYKSELIEIEK</sequence>
<dbReference type="EMBL" id="WKLP01000022">
    <property type="protein sequence ID" value="MRY12830.1"/>
    <property type="molecule type" value="Genomic_DNA"/>
</dbReference>
<evidence type="ECO:0000256" key="3">
    <source>
        <dbReference type="SAM" id="Coils"/>
    </source>
</evidence>
<dbReference type="SUPFAM" id="SSF48452">
    <property type="entry name" value="TPR-like"/>
    <property type="match status" value="1"/>
</dbReference>
<dbReference type="Gene3D" id="3.30.70.2330">
    <property type="match status" value="1"/>
</dbReference>
<gene>
    <name evidence="5" type="ORF">GKE01_15300</name>
</gene>
<evidence type="ECO:0000259" key="4">
    <source>
        <dbReference type="SMART" id="SM00910"/>
    </source>
</evidence>
<dbReference type="InterPro" id="IPR014905">
    <property type="entry name" value="HIRAN"/>
</dbReference>
<organism evidence="5">
    <name type="scientific">Parabacteroides goldsteinii</name>
    <dbReference type="NCBI Taxonomy" id="328812"/>
    <lineage>
        <taxon>Bacteria</taxon>
        <taxon>Pseudomonadati</taxon>
        <taxon>Bacteroidota</taxon>
        <taxon>Bacteroidia</taxon>
        <taxon>Bacteroidales</taxon>
        <taxon>Tannerellaceae</taxon>
        <taxon>Parabacteroides</taxon>
    </lineage>
</organism>
<dbReference type="Gene3D" id="1.25.40.10">
    <property type="entry name" value="Tetratricopeptide repeat domain"/>
    <property type="match status" value="1"/>
</dbReference>
<reference evidence="5" key="1">
    <citation type="journal article" date="2019" name="Nat. Med.">
        <title>A library of human gut bacterial isolates paired with longitudinal multiomics data enables mechanistic microbiome research.</title>
        <authorList>
            <person name="Poyet M."/>
            <person name="Groussin M."/>
            <person name="Gibbons S.M."/>
            <person name="Avila-Pacheco J."/>
            <person name="Jiang X."/>
            <person name="Kearney S.M."/>
            <person name="Perrotta A.R."/>
            <person name="Berdy B."/>
            <person name="Zhao S."/>
            <person name="Lieberman T.D."/>
            <person name="Swanson P.K."/>
            <person name="Smith M."/>
            <person name="Roesemann S."/>
            <person name="Alexander J.E."/>
            <person name="Rich S.A."/>
            <person name="Livny J."/>
            <person name="Vlamakis H."/>
            <person name="Clish C."/>
            <person name="Bullock K."/>
            <person name="Deik A."/>
            <person name="Scott J."/>
            <person name="Pierce K.A."/>
            <person name="Xavier R.J."/>
            <person name="Alm E.J."/>
        </authorList>
    </citation>
    <scope>NUCLEOTIDE SEQUENCE</scope>
    <source>
        <strain evidence="5">BIOML-A4</strain>
    </source>
</reference>
<keyword evidence="3" id="KW-0175">Coiled coil</keyword>
<protein>
    <recommendedName>
        <fullName evidence="4">HIRAN domain-containing protein</fullName>
    </recommendedName>
</protein>
<evidence type="ECO:0000256" key="2">
    <source>
        <dbReference type="ARBA" id="ARBA00022801"/>
    </source>
</evidence>
<dbReference type="AlphaFoldDB" id="A0A6G1ZG33"/>
<proteinExistence type="predicted"/>
<dbReference type="Pfam" id="PF08797">
    <property type="entry name" value="HIRAN"/>
    <property type="match status" value="1"/>
</dbReference>
<dbReference type="GO" id="GO:0003676">
    <property type="term" value="F:nucleic acid binding"/>
    <property type="evidence" value="ECO:0007669"/>
    <property type="project" value="InterPro"/>
</dbReference>
<dbReference type="GO" id="GO:0016818">
    <property type="term" value="F:hydrolase activity, acting on acid anhydrides, in phosphorus-containing anhydrides"/>
    <property type="evidence" value="ECO:0007669"/>
    <property type="project" value="InterPro"/>
</dbReference>
<keyword evidence="2" id="KW-0378">Hydrolase</keyword>
<evidence type="ECO:0000313" key="5">
    <source>
        <dbReference type="EMBL" id="MRY12830.1"/>
    </source>
</evidence>
<evidence type="ECO:0000256" key="1">
    <source>
        <dbReference type="ARBA" id="ARBA00022723"/>
    </source>
</evidence>
<feature type="domain" description="HIRAN" evidence="4">
    <location>
        <begin position="78"/>
        <end position="181"/>
    </location>
</feature>
<dbReference type="InterPro" id="IPR011990">
    <property type="entry name" value="TPR-like_helical_dom_sf"/>
</dbReference>
<dbReference type="RefSeq" id="WP_010802257.1">
    <property type="nucleotide sequence ID" value="NZ_CAJSYT010000001.1"/>
</dbReference>
<name>A0A6G1ZG33_9BACT</name>